<dbReference type="EMBL" id="JBBWWQ010000020">
    <property type="protein sequence ID" value="KAK8916798.1"/>
    <property type="molecule type" value="Genomic_DNA"/>
</dbReference>
<proteinExistence type="predicted"/>
<reference evidence="1 2" key="1">
    <citation type="journal article" date="2022" name="Nat. Plants">
        <title>Genomes of leafy and leafless Platanthera orchids illuminate the evolution of mycoheterotrophy.</title>
        <authorList>
            <person name="Li M.H."/>
            <person name="Liu K.W."/>
            <person name="Li Z."/>
            <person name="Lu H.C."/>
            <person name="Ye Q.L."/>
            <person name="Zhang D."/>
            <person name="Wang J.Y."/>
            <person name="Li Y.F."/>
            <person name="Zhong Z.M."/>
            <person name="Liu X."/>
            <person name="Yu X."/>
            <person name="Liu D.K."/>
            <person name="Tu X.D."/>
            <person name="Liu B."/>
            <person name="Hao Y."/>
            <person name="Liao X.Y."/>
            <person name="Jiang Y.T."/>
            <person name="Sun W.H."/>
            <person name="Chen J."/>
            <person name="Chen Y.Q."/>
            <person name="Ai Y."/>
            <person name="Zhai J.W."/>
            <person name="Wu S.S."/>
            <person name="Zhou Z."/>
            <person name="Hsiao Y.Y."/>
            <person name="Wu W.L."/>
            <person name="Chen Y.Y."/>
            <person name="Lin Y.F."/>
            <person name="Hsu J.L."/>
            <person name="Li C.Y."/>
            <person name="Wang Z.W."/>
            <person name="Zhao X."/>
            <person name="Zhong W.Y."/>
            <person name="Ma X.K."/>
            <person name="Ma L."/>
            <person name="Huang J."/>
            <person name="Chen G.Z."/>
            <person name="Huang M.Z."/>
            <person name="Huang L."/>
            <person name="Peng D.H."/>
            <person name="Luo Y.B."/>
            <person name="Zou S.Q."/>
            <person name="Chen S.P."/>
            <person name="Lan S."/>
            <person name="Tsai W.C."/>
            <person name="Van de Peer Y."/>
            <person name="Liu Z.J."/>
        </authorList>
    </citation>
    <scope>NUCLEOTIDE SEQUENCE [LARGE SCALE GENOMIC DNA]</scope>
    <source>
        <strain evidence="1">Lor287</strain>
    </source>
</reference>
<accession>A0AAP0FV11</accession>
<protein>
    <submittedName>
        <fullName evidence="1">Uncharacterized protein</fullName>
    </submittedName>
</protein>
<keyword evidence="2" id="KW-1185">Reference proteome</keyword>
<dbReference type="AlphaFoldDB" id="A0AAP0FV11"/>
<evidence type="ECO:0000313" key="2">
    <source>
        <dbReference type="Proteomes" id="UP001418222"/>
    </source>
</evidence>
<sequence>MISKPKARVSQPLFISVPCALAASLQKCRTNCSILLSASAAKQQLLLLSFSPSNSHSCSFFFSLKVPAQLLSHKSIQSKARVKVKFVTLNETTRPGIIQRGWSMISEGCSICGGQVGRNRRKIRGVDSRLD</sequence>
<dbReference type="Proteomes" id="UP001418222">
    <property type="component" value="Unassembled WGS sequence"/>
</dbReference>
<name>A0AAP0FV11_9ASPA</name>
<comment type="caution">
    <text evidence="1">The sequence shown here is derived from an EMBL/GenBank/DDBJ whole genome shotgun (WGS) entry which is preliminary data.</text>
</comment>
<organism evidence="1 2">
    <name type="scientific">Platanthera zijinensis</name>
    <dbReference type="NCBI Taxonomy" id="2320716"/>
    <lineage>
        <taxon>Eukaryota</taxon>
        <taxon>Viridiplantae</taxon>
        <taxon>Streptophyta</taxon>
        <taxon>Embryophyta</taxon>
        <taxon>Tracheophyta</taxon>
        <taxon>Spermatophyta</taxon>
        <taxon>Magnoliopsida</taxon>
        <taxon>Liliopsida</taxon>
        <taxon>Asparagales</taxon>
        <taxon>Orchidaceae</taxon>
        <taxon>Orchidoideae</taxon>
        <taxon>Orchideae</taxon>
        <taxon>Orchidinae</taxon>
        <taxon>Platanthera</taxon>
    </lineage>
</organism>
<gene>
    <name evidence="1" type="ORF">KSP39_PZI022445</name>
</gene>
<evidence type="ECO:0000313" key="1">
    <source>
        <dbReference type="EMBL" id="KAK8916798.1"/>
    </source>
</evidence>